<gene>
    <name evidence="1" type="ORF">H5410_014856</name>
</gene>
<accession>A0A9J5ZS79</accession>
<proteinExistence type="predicted"/>
<organism evidence="1 2">
    <name type="scientific">Solanum commersonii</name>
    <name type="common">Commerson's wild potato</name>
    <name type="synonym">Commerson's nightshade</name>
    <dbReference type="NCBI Taxonomy" id="4109"/>
    <lineage>
        <taxon>Eukaryota</taxon>
        <taxon>Viridiplantae</taxon>
        <taxon>Streptophyta</taxon>
        <taxon>Embryophyta</taxon>
        <taxon>Tracheophyta</taxon>
        <taxon>Spermatophyta</taxon>
        <taxon>Magnoliopsida</taxon>
        <taxon>eudicotyledons</taxon>
        <taxon>Gunneridae</taxon>
        <taxon>Pentapetalae</taxon>
        <taxon>asterids</taxon>
        <taxon>lamiids</taxon>
        <taxon>Solanales</taxon>
        <taxon>Solanaceae</taxon>
        <taxon>Solanoideae</taxon>
        <taxon>Solaneae</taxon>
        <taxon>Solanum</taxon>
    </lineage>
</organism>
<protein>
    <recommendedName>
        <fullName evidence="3">Reverse transcriptase zinc-binding domain-containing protein</fullName>
    </recommendedName>
</protein>
<dbReference type="PANTHER" id="PTHR11439">
    <property type="entry name" value="GAG-POL-RELATED RETROTRANSPOSON"/>
    <property type="match status" value="1"/>
</dbReference>
<dbReference type="OrthoDB" id="1298796at2759"/>
<reference evidence="1 2" key="1">
    <citation type="submission" date="2020-09" db="EMBL/GenBank/DDBJ databases">
        <title>De no assembly of potato wild relative species, Solanum commersonii.</title>
        <authorList>
            <person name="Cho K."/>
        </authorList>
    </citation>
    <scope>NUCLEOTIDE SEQUENCE [LARGE SCALE GENOMIC DNA]</scope>
    <source>
        <strain evidence="1">LZ3.2</strain>
        <tissue evidence="1">Leaf</tissue>
    </source>
</reference>
<dbReference type="PANTHER" id="PTHR11439:SF467">
    <property type="entry name" value="INTEGRASE CATALYTIC DOMAIN-CONTAINING PROTEIN"/>
    <property type="match status" value="1"/>
</dbReference>
<evidence type="ECO:0000313" key="2">
    <source>
        <dbReference type="Proteomes" id="UP000824120"/>
    </source>
</evidence>
<comment type="caution">
    <text evidence="1">The sequence shown here is derived from an EMBL/GenBank/DDBJ whole genome shotgun (WGS) entry which is preliminary data.</text>
</comment>
<name>A0A9J5ZS79_SOLCO</name>
<evidence type="ECO:0008006" key="3">
    <source>
        <dbReference type="Google" id="ProtNLM"/>
    </source>
</evidence>
<dbReference type="Proteomes" id="UP000824120">
    <property type="component" value="Chromosome 3"/>
</dbReference>
<evidence type="ECO:0000313" key="1">
    <source>
        <dbReference type="EMBL" id="KAG5615032.1"/>
    </source>
</evidence>
<dbReference type="AlphaFoldDB" id="A0A9J5ZS79"/>
<sequence length="251" mass="29160">MTDCKNVNMPISASELPILSDGTHLTNATRYRRVFEKLQHLCFTRTGIAYMVNKLSQSIQVPSDLHWKVVMCILCYMCGTIKLSLHVTIIDDFNLHVYSYVQWRGDITDRVSTSSYIMFLHHDLIRWSLKKQNNVSRSFIESGRYRLTKGSEYSITRSYIDIRGHHNISHIAECIWSAVAQPKHRFILWLSSKTHRSLKKGDEDEHLKWRKLIVVYVMLRSWRQSNTCSVNAHGSLRSTGVLNNGHACLYN</sequence>
<dbReference type="EMBL" id="JACXVP010000003">
    <property type="protein sequence ID" value="KAG5615032.1"/>
    <property type="molecule type" value="Genomic_DNA"/>
</dbReference>
<keyword evidence="2" id="KW-1185">Reference proteome</keyword>